<dbReference type="AlphaFoldDB" id="F0RRW5"/>
<keyword evidence="2" id="KW-1185">Reference proteome</keyword>
<proteinExistence type="predicted"/>
<reference evidence="2" key="1">
    <citation type="submission" date="2011-02" db="EMBL/GenBank/DDBJ databases">
        <title>Complete sequence of Spirochaeta sp. Buddy.</title>
        <authorList>
            <person name="Lucas S."/>
            <person name="Copeland A."/>
            <person name="Lapidus A."/>
            <person name="Cheng J.-F."/>
            <person name="Goodwin L."/>
            <person name="Pitluck S."/>
            <person name="Zeytun A."/>
            <person name="Detter J.C."/>
            <person name="Han C."/>
            <person name="Tapia R."/>
            <person name="Land M."/>
            <person name="Hauser L."/>
            <person name="Kyrpides N."/>
            <person name="Ivanova N."/>
            <person name="Mikhailova N."/>
            <person name="Pagani I."/>
            <person name="Ritalahti K.M."/>
            <person name="Loeffler F.E."/>
            <person name="Woyke T."/>
        </authorList>
    </citation>
    <scope>NUCLEOTIDE SEQUENCE [LARGE SCALE GENOMIC DNA]</scope>
    <source>
        <strain evidence="2">ATCC BAA-1886 / DSM 22777 / Buddy</strain>
    </source>
</reference>
<accession>F0RRW5</accession>
<dbReference type="OrthoDB" id="2111300at2"/>
<name>F0RRW5_SPHGB</name>
<dbReference type="KEGG" id="sbu:SpiBuddy_2761"/>
<dbReference type="STRING" id="158189.SpiBuddy_2761"/>
<organism evidence="1 2">
    <name type="scientific">Sphaerochaeta globosa (strain ATCC BAA-1886 / DSM 22777 / Buddy)</name>
    <name type="common">Spirochaeta sp. (strain Buddy)</name>
    <dbReference type="NCBI Taxonomy" id="158189"/>
    <lineage>
        <taxon>Bacteria</taxon>
        <taxon>Pseudomonadati</taxon>
        <taxon>Spirochaetota</taxon>
        <taxon>Spirochaetia</taxon>
        <taxon>Spirochaetales</taxon>
        <taxon>Sphaerochaetaceae</taxon>
        <taxon>Sphaerochaeta</taxon>
    </lineage>
</organism>
<dbReference type="Proteomes" id="UP000008466">
    <property type="component" value="Chromosome"/>
</dbReference>
<dbReference type="EMBL" id="CP002541">
    <property type="protein sequence ID" value="ADY14570.1"/>
    <property type="molecule type" value="Genomic_DNA"/>
</dbReference>
<dbReference type="HOGENOM" id="CLU_623893_0_0_12"/>
<evidence type="ECO:0008006" key="3">
    <source>
        <dbReference type="Google" id="ProtNLM"/>
    </source>
</evidence>
<evidence type="ECO:0000313" key="1">
    <source>
        <dbReference type="EMBL" id="ADY14570.1"/>
    </source>
</evidence>
<sequence>MKRILLTLLVCLLLLPLYSLDLFFEEQPSRTTTFQVEAAGGLYRDKQFLRQADLSFALEQNEERYRAVAQLQYDSLANRLEATDLSVSLFTGNMTIKGGLFTHPWGSASTNHVVDVLSSRNLRAGFVDDLEAMKRPSLMALLSSYWEDSSVEVVFKPGFLPSYLVTEGRYSLIPAAFASAAVTETDTLDLTSWEAGGRYRLSLGTLDAALLYYNGHHPEPGFSVTAFDSGTFAPTALTLVYTRYQLFALEGSLFLDPFTLAFEGGFFLSEDEEGTASSLYNSKFAYLAELSYTHPATSAFLALAYQGKYVLDFNTTNPMDVDNLASFDGKAYENTLILVVEYPFLEQRLTTRAALTYQVESEGYALLAGLSYALLDDLQVFFKTTVYGALGSKSSIYKTWDDNDSLKVGMRAWF</sequence>
<evidence type="ECO:0000313" key="2">
    <source>
        <dbReference type="Proteomes" id="UP000008466"/>
    </source>
</evidence>
<dbReference type="RefSeq" id="WP_013608414.1">
    <property type="nucleotide sequence ID" value="NC_015152.1"/>
</dbReference>
<gene>
    <name evidence="1" type="ordered locus">SpiBuddy_2761</name>
</gene>
<protein>
    <recommendedName>
        <fullName evidence="3">Alginate export domain-containing protein</fullName>
    </recommendedName>
</protein>